<reference evidence="1 2" key="1">
    <citation type="submission" date="2015-07" db="EMBL/GenBank/DDBJ databases">
        <title>Draft genome sequence of the Amantichitinum ursilacus IGB-41, a new chitin-degrading bacterium.</title>
        <authorList>
            <person name="Kirstahler P."/>
            <person name="Guenther M."/>
            <person name="Grumaz C."/>
            <person name="Rupp S."/>
            <person name="Zibek S."/>
            <person name="Sohn K."/>
        </authorList>
    </citation>
    <scope>NUCLEOTIDE SEQUENCE [LARGE SCALE GENOMIC DNA]</scope>
    <source>
        <strain evidence="1 2">IGB-41</strain>
    </source>
</reference>
<proteinExistence type="predicted"/>
<evidence type="ECO:0000313" key="1">
    <source>
        <dbReference type="EMBL" id="KPC49648.1"/>
    </source>
</evidence>
<dbReference type="PANTHER" id="PTHR42830">
    <property type="entry name" value="OSMOTICALLY INDUCIBLE FAMILY PROTEIN"/>
    <property type="match status" value="1"/>
</dbReference>
<dbReference type="InterPro" id="IPR052707">
    <property type="entry name" value="OsmC_Ohr_Peroxiredoxin"/>
</dbReference>
<dbReference type="InterPro" id="IPR036102">
    <property type="entry name" value="OsmC/Ohrsf"/>
</dbReference>
<evidence type="ECO:0000313" key="2">
    <source>
        <dbReference type="Proteomes" id="UP000037939"/>
    </source>
</evidence>
<dbReference type="PANTHER" id="PTHR42830:SF2">
    <property type="entry name" value="OSMC_OHR FAMILY PROTEIN"/>
    <property type="match status" value="1"/>
</dbReference>
<dbReference type="EMBL" id="LAQT01000036">
    <property type="protein sequence ID" value="KPC49648.1"/>
    <property type="molecule type" value="Genomic_DNA"/>
</dbReference>
<dbReference type="AlphaFoldDB" id="A0A0N0XIE4"/>
<dbReference type="InterPro" id="IPR003718">
    <property type="entry name" value="OsmC/Ohr_fam"/>
</dbReference>
<name>A0A0N0XIE4_9NEIS</name>
<dbReference type="PATRIC" id="fig|857265.3.peg.4103"/>
<dbReference type="RefSeq" id="WP_053939575.1">
    <property type="nucleotide sequence ID" value="NZ_LAQT01000036.1"/>
</dbReference>
<protein>
    <submittedName>
        <fullName evidence="1">OsmC-like protein</fullName>
    </submittedName>
</protein>
<keyword evidence="2" id="KW-1185">Reference proteome</keyword>
<organism evidence="1 2">
    <name type="scientific">Amantichitinum ursilacus</name>
    <dbReference type="NCBI Taxonomy" id="857265"/>
    <lineage>
        <taxon>Bacteria</taxon>
        <taxon>Pseudomonadati</taxon>
        <taxon>Pseudomonadota</taxon>
        <taxon>Betaproteobacteria</taxon>
        <taxon>Neisseriales</taxon>
        <taxon>Chitinibacteraceae</taxon>
        <taxon>Amantichitinum</taxon>
    </lineage>
</organism>
<dbReference type="Gene3D" id="3.30.300.20">
    <property type="match status" value="1"/>
</dbReference>
<comment type="caution">
    <text evidence="1">The sequence shown here is derived from an EMBL/GenBank/DDBJ whole genome shotgun (WGS) entry which is preliminary data.</text>
</comment>
<dbReference type="STRING" id="857265.WG78_20035"/>
<dbReference type="OrthoDB" id="9795405at2"/>
<gene>
    <name evidence="1" type="ORF">WG78_20035</name>
</gene>
<dbReference type="InterPro" id="IPR015946">
    <property type="entry name" value="KH_dom-like_a/b"/>
</dbReference>
<accession>A0A0N0XIE4</accession>
<dbReference type="Proteomes" id="UP000037939">
    <property type="component" value="Unassembled WGS sequence"/>
</dbReference>
<dbReference type="SUPFAM" id="SSF82784">
    <property type="entry name" value="OsmC-like"/>
    <property type="match status" value="1"/>
</dbReference>
<sequence length="159" mass="16786">MPNKQHHYSVTVTWTGNAGSGTATPRAYSRAHTLSVEGKADMAGSSDPSFRGDATRWNPEDLLVGSLAACHKLWYLGLCAAAGIVVTAYEDHAEGVMEEAATGEGQFVSVTLRPVVTLAAGADIEAARALHHTAHEKCFIARSVNFPVAHAPTFLVVAD</sequence>
<dbReference type="Pfam" id="PF02566">
    <property type="entry name" value="OsmC"/>
    <property type="match status" value="1"/>
</dbReference>